<dbReference type="OrthoDB" id="327621at2"/>
<reference evidence="4" key="1">
    <citation type="submission" date="2016-10" db="EMBL/GenBank/DDBJ databases">
        <authorList>
            <person name="Varghese N."/>
            <person name="Submissions S."/>
        </authorList>
    </citation>
    <scope>NUCLEOTIDE SEQUENCE [LARGE SCALE GENOMIC DNA]</scope>
    <source>
        <strain evidence="4">DSM 22361</strain>
    </source>
</reference>
<evidence type="ECO:0000313" key="3">
    <source>
        <dbReference type="EMBL" id="SEG75039.1"/>
    </source>
</evidence>
<keyword evidence="1" id="KW-0472">Membrane</keyword>
<organism evidence="3 4">
    <name type="scientific">Sphingobacterium lactis</name>
    <dbReference type="NCBI Taxonomy" id="797291"/>
    <lineage>
        <taxon>Bacteria</taxon>
        <taxon>Pseudomonadati</taxon>
        <taxon>Bacteroidota</taxon>
        <taxon>Sphingobacteriia</taxon>
        <taxon>Sphingobacteriales</taxon>
        <taxon>Sphingobacteriaceae</taxon>
        <taxon>Sphingobacterium</taxon>
    </lineage>
</organism>
<accession>A0A1H6CPX2</accession>
<name>A0A1H6CPX2_9SPHI</name>
<feature type="transmembrane region" description="Helical" evidence="1">
    <location>
        <begin position="287"/>
        <end position="307"/>
    </location>
</feature>
<evidence type="ECO:0000259" key="2">
    <source>
        <dbReference type="Pfam" id="PF09925"/>
    </source>
</evidence>
<feature type="transmembrane region" description="Helical" evidence="1">
    <location>
        <begin position="44"/>
        <end position="66"/>
    </location>
</feature>
<keyword evidence="1" id="KW-0812">Transmembrane</keyword>
<feature type="transmembrane region" description="Helical" evidence="1">
    <location>
        <begin position="260"/>
        <end position="281"/>
    </location>
</feature>
<dbReference type="EMBL" id="FNUT01000018">
    <property type="protein sequence ID" value="SEG75039.1"/>
    <property type="molecule type" value="Genomic_DNA"/>
</dbReference>
<dbReference type="Pfam" id="PF09925">
    <property type="entry name" value="DUF2157"/>
    <property type="match status" value="1"/>
</dbReference>
<feature type="transmembrane region" description="Helical" evidence="1">
    <location>
        <begin position="208"/>
        <end position="228"/>
    </location>
</feature>
<dbReference type="Proteomes" id="UP000236731">
    <property type="component" value="Unassembled WGS sequence"/>
</dbReference>
<dbReference type="InterPro" id="IPR018677">
    <property type="entry name" value="DUF2157"/>
</dbReference>
<evidence type="ECO:0000313" key="4">
    <source>
        <dbReference type="Proteomes" id="UP000236731"/>
    </source>
</evidence>
<gene>
    <name evidence="3" type="ORF">SAMN05421877_11829</name>
</gene>
<sequence length="317" mass="35902">MNDLERKDIELLSFHSDMDRKDIQTSLEKHIYPNQDAWASFIRITLITLAIGFMAAGIVFFFAYNWADLDKLIKLGIVQGLVIGCIILMLVLRIDPLYKQIILTAASLLVGVLFAVFGQVYQTGADAYDFFLAWTIFITLWVLVANFPPLWLCYIGLVNLTIFLFYEQVAQHMDFIYVASGIFVLNAAILALSVWLKEQQGRSIPTYFTNLLGLAAAIWSIYANLFWILEARNLDAPMILAATALFYALGIRYGIRKKSAFYLGLIPFSCVIILSGVLIKISDSTGMVLFISAFIITSVSFIVWNILKMQRRVQNER</sequence>
<keyword evidence="4" id="KW-1185">Reference proteome</keyword>
<feature type="transmembrane region" description="Helical" evidence="1">
    <location>
        <begin position="101"/>
        <end position="121"/>
    </location>
</feature>
<feature type="transmembrane region" description="Helical" evidence="1">
    <location>
        <begin position="127"/>
        <end position="144"/>
    </location>
</feature>
<dbReference type="RefSeq" id="WP_103907949.1">
    <property type="nucleotide sequence ID" value="NZ_CP049246.1"/>
</dbReference>
<keyword evidence="1" id="KW-1133">Transmembrane helix</keyword>
<feature type="domain" description="DUF2157" evidence="2">
    <location>
        <begin position="40"/>
        <end position="151"/>
    </location>
</feature>
<evidence type="ECO:0000256" key="1">
    <source>
        <dbReference type="SAM" id="Phobius"/>
    </source>
</evidence>
<feature type="transmembrane region" description="Helical" evidence="1">
    <location>
        <begin position="175"/>
        <end position="196"/>
    </location>
</feature>
<protein>
    <submittedName>
        <fullName evidence="3">Predicted membrane protein</fullName>
    </submittedName>
</protein>
<dbReference type="AlphaFoldDB" id="A0A1H6CPX2"/>
<feature type="transmembrane region" description="Helical" evidence="1">
    <location>
        <begin position="72"/>
        <end position="94"/>
    </location>
</feature>
<proteinExistence type="predicted"/>